<keyword evidence="3" id="KW-0067">ATP-binding</keyword>
<dbReference type="InterPro" id="IPR017871">
    <property type="entry name" value="ABC_transporter-like_CS"/>
</dbReference>
<dbReference type="Proteomes" id="UP000218113">
    <property type="component" value="Unassembled WGS sequence"/>
</dbReference>
<evidence type="ECO:0000256" key="3">
    <source>
        <dbReference type="ARBA" id="ARBA00022840"/>
    </source>
</evidence>
<dbReference type="PROSITE" id="PS00211">
    <property type="entry name" value="ABC_TRANSPORTER_1"/>
    <property type="match status" value="1"/>
</dbReference>
<dbReference type="InterPro" id="IPR003593">
    <property type="entry name" value="AAA+_ATPase"/>
</dbReference>
<dbReference type="Gene3D" id="3.40.50.300">
    <property type="entry name" value="P-loop containing nucleotide triphosphate hydrolases"/>
    <property type="match status" value="1"/>
</dbReference>
<evidence type="ECO:0000259" key="4">
    <source>
        <dbReference type="PROSITE" id="PS50893"/>
    </source>
</evidence>
<dbReference type="PANTHER" id="PTHR42711">
    <property type="entry name" value="ABC TRANSPORTER ATP-BINDING PROTEIN"/>
    <property type="match status" value="1"/>
</dbReference>
<keyword evidence="2" id="KW-0547">Nucleotide-binding</keyword>
<dbReference type="PROSITE" id="PS50893">
    <property type="entry name" value="ABC_TRANSPORTER_2"/>
    <property type="match status" value="1"/>
</dbReference>
<sequence length="307" mass="34354">MNKIVKNILEVNQLHKNYGDFTALNEVSISARKGEILGLLGPNGAGKTTFISILTGLIAPTRGSASLFGLDIQKHALKVRQQVGLVPQEIVNHGFFTINQVLEFQSGYYGIRNNQKHIDYLLERLALTEHKNKLVSELSGGMRRRLLIAKALVHSPSLLLLDEPTAGVDVDLRNTLWDFVRDLNRQNVTVLLTTHYLQEAEELCDRIAVLHHGTLISLDNTQEMIKNLTDREVKIKLASSTPWPGMPAGLEIEDKTIKCRIAHGDAIGKLLTKLKIPMEQLEDITISEGNLEEAFVNLLQQHRNKPQ</sequence>
<dbReference type="EMBL" id="NVSR01000018">
    <property type="protein sequence ID" value="PCI29183.1"/>
    <property type="molecule type" value="Genomic_DNA"/>
</dbReference>
<name>A0A2A4T6J4_9DELT</name>
<dbReference type="InterPro" id="IPR050763">
    <property type="entry name" value="ABC_transporter_ATP-binding"/>
</dbReference>
<dbReference type="InterPro" id="IPR003439">
    <property type="entry name" value="ABC_transporter-like_ATP-bd"/>
</dbReference>
<dbReference type="Pfam" id="PF00005">
    <property type="entry name" value="ABC_tran"/>
    <property type="match status" value="1"/>
</dbReference>
<dbReference type="AlphaFoldDB" id="A0A2A4T6J4"/>
<comment type="caution">
    <text evidence="5">The sequence shown here is derived from an EMBL/GenBank/DDBJ whole genome shotgun (WGS) entry which is preliminary data.</text>
</comment>
<dbReference type="SUPFAM" id="SSF52540">
    <property type="entry name" value="P-loop containing nucleoside triphosphate hydrolases"/>
    <property type="match status" value="1"/>
</dbReference>
<reference evidence="6" key="1">
    <citation type="submission" date="2017-08" db="EMBL/GenBank/DDBJ databases">
        <title>A dynamic microbial community with high functional redundancy inhabits the cold, oxic subseafloor aquifer.</title>
        <authorList>
            <person name="Tully B.J."/>
            <person name="Wheat C.G."/>
            <person name="Glazer B.T."/>
            <person name="Huber J.A."/>
        </authorList>
    </citation>
    <scope>NUCLEOTIDE SEQUENCE [LARGE SCALE GENOMIC DNA]</scope>
</reference>
<accession>A0A2A4T6J4</accession>
<dbReference type="GO" id="GO:0005524">
    <property type="term" value="F:ATP binding"/>
    <property type="evidence" value="ECO:0007669"/>
    <property type="project" value="UniProtKB-KW"/>
</dbReference>
<proteinExistence type="predicted"/>
<evidence type="ECO:0000256" key="2">
    <source>
        <dbReference type="ARBA" id="ARBA00022741"/>
    </source>
</evidence>
<keyword evidence="1" id="KW-0813">Transport</keyword>
<dbReference type="GO" id="GO:0016887">
    <property type="term" value="F:ATP hydrolysis activity"/>
    <property type="evidence" value="ECO:0007669"/>
    <property type="project" value="InterPro"/>
</dbReference>
<evidence type="ECO:0000256" key="1">
    <source>
        <dbReference type="ARBA" id="ARBA00022448"/>
    </source>
</evidence>
<dbReference type="SMART" id="SM00382">
    <property type="entry name" value="AAA"/>
    <property type="match status" value="1"/>
</dbReference>
<gene>
    <name evidence="5" type="ORF">COB67_04615</name>
</gene>
<dbReference type="PANTHER" id="PTHR42711:SF10">
    <property type="entry name" value="ABC TRANSPORTER ATP-BINDING PROTEIN"/>
    <property type="match status" value="1"/>
</dbReference>
<evidence type="ECO:0000313" key="5">
    <source>
        <dbReference type="EMBL" id="PCI29183.1"/>
    </source>
</evidence>
<feature type="domain" description="ABC transporter" evidence="4">
    <location>
        <begin position="9"/>
        <end position="237"/>
    </location>
</feature>
<dbReference type="InterPro" id="IPR027417">
    <property type="entry name" value="P-loop_NTPase"/>
</dbReference>
<protein>
    <submittedName>
        <fullName evidence="5">ATPase</fullName>
    </submittedName>
</protein>
<evidence type="ECO:0000313" key="6">
    <source>
        <dbReference type="Proteomes" id="UP000218113"/>
    </source>
</evidence>
<organism evidence="5 6">
    <name type="scientific">SAR324 cluster bacterium</name>
    <dbReference type="NCBI Taxonomy" id="2024889"/>
    <lineage>
        <taxon>Bacteria</taxon>
        <taxon>Deltaproteobacteria</taxon>
        <taxon>SAR324 cluster</taxon>
    </lineage>
</organism>